<feature type="compositionally biased region" description="Polar residues" evidence="1">
    <location>
        <begin position="462"/>
        <end position="480"/>
    </location>
</feature>
<dbReference type="OrthoDB" id="3480096at2"/>
<feature type="compositionally biased region" description="Low complexity" evidence="1">
    <location>
        <begin position="529"/>
        <end position="572"/>
    </location>
</feature>
<dbReference type="InterPro" id="IPR019932">
    <property type="entry name" value="CHP03543"/>
</dbReference>
<dbReference type="AlphaFoldDB" id="A0A261G247"/>
<feature type="region of interest" description="Disordered" evidence="1">
    <location>
        <begin position="420"/>
        <end position="578"/>
    </location>
</feature>
<feature type="compositionally biased region" description="Polar residues" evidence="1">
    <location>
        <begin position="420"/>
        <end position="451"/>
    </location>
</feature>
<feature type="compositionally biased region" description="Polar residues" evidence="1">
    <location>
        <begin position="489"/>
        <end position="500"/>
    </location>
</feature>
<dbReference type="InterPro" id="IPR019933">
    <property type="entry name" value="DivIVA_domain"/>
</dbReference>
<reference evidence="2 3" key="1">
    <citation type="journal article" date="2017" name="BMC Genomics">
        <title>Comparative genomic and phylogenomic analyses of the Bifidobacteriaceae family.</title>
        <authorList>
            <person name="Lugli G.A."/>
            <person name="Milani C."/>
            <person name="Turroni F."/>
            <person name="Duranti S."/>
            <person name="Mancabelli L."/>
            <person name="Mangifesta M."/>
            <person name="Ferrario C."/>
            <person name="Modesto M."/>
            <person name="Mattarelli P."/>
            <person name="Jiri K."/>
            <person name="van Sinderen D."/>
            <person name="Ventura M."/>
        </authorList>
    </citation>
    <scope>NUCLEOTIDE SEQUENCE [LARGE SCALE GENOMIC DNA]</scope>
    <source>
        <strain evidence="2 3">LMG 28769</strain>
    </source>
</reference>
<name>A0A261G247_9BIFI</name>
<dbReference type="EMBL" id="MWXA01000008">
    <property type="protein sequence ID" value="OZG65511.1"/>
    <property type="molecule type" value="Genomic_DNA"/>
</dbReference>
<protein>
    <recommendedName>
        <fullName evidence="4">Dihydrouridine synthase</fullName>
    </recommendedName>
</protein>
<feature type="compositionally biased region" description="Low complexity" evidence="1">
    <location>
        <begin position="365"/>
        <end position="377"/>
    </location>
</feature>
<organism evidence="2 3">
    <name type="scientific">Bifidobacterium aquikefiri</name>
    <dbReference type="NCBI Taxonomy" id="1653207"/>
    <lineage>
        <taxon>Bacteria</taxon>
        <taxon>Bacillati</taxon>
        <taxon>Actinomycetota</taxon>
        <taxon>Actinomycetes</taxon>
        <taxon>Bifidobacteriales</taxon>
        <taxon>Bifidobacteriaceae</taxon>
        <taxon>Bifidobacterium</taxon>
    </lineage>
</organism>
<dbReference type="Gene3D" id="6.10.250.660">
    <property type="match status" value="1"/>
</dbReference>
<dbReference type="RefSeq" id="WP_094694718.1">
    <property type="nucleotide sequence ID" value="NZ_JBDNSG010000018.1"/>
</dbReference>
<dbReference type="NCBIfam" id="TIGR03544">
    <property type="entry name" value="DivI1A_domain"/>
    <property type="match status" value="2"/>
</dbReference>
<dbReference type="Proteomes" id="UP000216451">
    <property type="component" value="Unassembled WGS sequence"/>
</dbReference>
<evidence type="ECO:0000256" key="1">
    <source>
        <dbReference type="SAM" id="MobiDB-lite"/>
    </source>
</evidence>
<gene>
    <name evidence="2" type="ORF">BAQU_1694</name>
</gene>
<feature type="compositionally biased region" description="Polar residues" evidence="1">
    <location>
        <begin position="387"/>
        <end position="407"/>
    </location>
</feature>
<accession>A0A261G247</accession>
<feature type="region of interest" description="Disordered" evidence="1">
    <location>
        <begin position="600"/>
        <end position="664"/>
    </location>
</feature>
<feature type="region of interest" description="Disordered" evidence="1">
    <location>
        <begin position="363"/>
        <end position="407"/>
    </location>
</feature>
<comment type="caution">
    <text evidence="2">The sequence shown here is derived from an EMBL/GenBank/DDBJ whole genome shotgun (WGS) entry which is preliminary data.</text>
</comment>
<evidence type="ECO:0008006" key="4">
    <source>
        <dbReference type="Google" id="ProtNLM"/>
    </source>
</evidence>
<evidence type="ECO:0000313" key="3">
    <source>
        <dbReference type="Proteomes" id="UP000216451"/>
    </source>
</evidence>
<dbReference type="NCBIfam" id="TIGR03543">
    <property type="entry name" value="divI1A_rptt_fam"/>
    <property type="match status" value="1"/>
</dbReference>
<sequence length="664" mass="72586">MAKKPEANGNGTNIARVGKHKWGYDSQQVDEFLDNAHKLYESPEPKLTQKDIQDVSFGLRKNGYAVGQVDAALARLERAVVDKQTQWEIAQNGRVAWRGQTEAMYRKFVNHCERQEKERFKPGTSNNPSYDRKQVDRLLDQLSQKLSQELGESSTHVQESGELVDLTPNRVSNVVFTQRKGKKGYDERQVDYFLNYGVQLLSRIESYARVTDYSKAEASEAVQLQNEPSYEPQTSDLGSLAALAEPENPNVEETQVFQPVHQPTPQVTAGASPSDRISQHEVGQSTETIRPLFDENGASIQTPPSRIHGRHRFGEDSTESIDDAASYANESYSNNRPSSDAAISQNDGRAMFKNLHREEQAVFNQSQAESQATTQTAGHGSEDPHQSYLSHNNSMTPGRTGSDFVPQQANAGKINYPQEQQTRAVANSSNAATETGLTSQEPVPKQTSAPSTFDFWRRGKSADTNSNMVENLSFGNQNDSENVRENPASGRSNDDVQINRNGDDKSAGAQAPQTSPLSFPVADSQRSTQNQNPVNQGNQGMHTFASSDALASSSDSDDTSSQPSASSHDANSLSFSDDLNSIQDTDQYLASLNSMLDSTSFPKVDLDIPDLAFPTTDSMDENNAPGKDSTAGRGTNDADPVQPSHGSSRDTFNDGGEGSPSQNN</sequence>
<dbReference type="GeneID" id="98296352"/>
<keyword evidence="3" id="KW-1185">Reference proteome</keyword>
<evidence type="ECO:0000313" key="2">
    <source>
        <dbReference type="EMBL" id="OZG65511.1"/>
    </source>
</evidence>
<proteinExistence type="predicted"/>
<feature type="region of interest" description="Disordered" evidence="1">
    <location>
        <begin position="263"/>
        <end position="317"/>
    </location>
</feature>